<evidence type="ECO:0000256" key="1">
    <source>
        <dbReference type="SAM" id="MobiDB-lite"/>
    </source>
</evidence>
<proteinExistence type="predicted"/>
<accession>A0AAD8YH86</accession>
<keyword evidence="3" id="KW-1185">Reference proteome</keyword>
<gene>
    <name evidence="2" type="ORF">QTG54_004432</name>
</gene>
<feature type="compositionally biased region" description="Basic residues" evidence="1">
    <location>
        <begin position="48"/>
        <end position="71"/>
    </location>
</feature>
<feature type="compositionally biased region" description="Low complexity" evidence="1">
    <location>
        <begin position="72"/>
        <end position="81"/>
    </location>
</feature>
<reference evidence="2" key="1">
    <citation type="submission" date="2023-06" db="EMBL/GenBank/DDBJ databases">
        <title>Survivors Of The Sea: Transcriptome response of Skeletonema marinoi to long-term dormancy.</title>
        <authorList>
            <person name="Pinder M.I.M."/>
            <person name="Kourtchenko O."/>
            <person name="Robertson E.K."/>
            <person name="Larsson T."/>
            <person name="Maumus F."/>
            <person name="Osuna-Cruz C.M."/>
            <person name="Vancaester E."/>
            <person name="Stenow R."/>
            <person name="Vandepoele K."/>
            <person name="Ploug H."/>
            <person name="Bruchert V."/>
            <person name="Godhe A."/>
            <person name="Topel M."/>
        </authorList>
    </citation>
    <scope>NUCLEOTIDE SEQUENCE</scope>
    <source>
        <strain evidence="2">R05AC</strain>
    </source>
</reference>
<feature type="compositionally biased region" description="Low complexity" evidence="1">
    <location>
        <begin position="177"/>
        <end position="187"/>
    </location>
</feature>
<comment type="caution">
    <text evidence="2">The sequence shown here is derived from an EMBL/GenBank/DDBJ whole genome shotgun (WGS) entry which is preliminary data.</text>
</comment>
<dbReference type="AlphaFoldDB" id="A0AAD8YH86"/>
<protein>
    <submittedName>
        <fullName evidence="2">Uncharacterized protein</fullName>
    </submittedName>
</protein>
<feature type="region of interest" description="Disordered" evidence="1">
    <location>
        <begin position="1"/>
        <end position="100"/>
    </location>
</feature>
<evidence type="ECO:0000313" key="2">
    <source>
        <dbReference type="EMBL" id="KAK1745141.1"/>
    </source>
</evidence>
<feature type="compositionally biased region" description="Polar residues" evidence="1">
    <location>
        <begin position="1"/>
        <end position="15"/>
    </location>
</feature>
<evidence type="ECO:0000313" key="3">
    <source>
        <dbReference type="Proteomes" id="UP001224775"/>
    </source>
</evidence>
<feature type="region of interest" description="Disordered" evidence="1">
    <location>
        <begin position="177"/>
        <end position="196"/>
    </location>
</feature>
<sequence length="196" mass="21746">MMGTNNNDNSWQQPGRSMAGSAEPEHEIPAMKKHGHVAQSRSIQKSHALPRRSSSRPKSRPKSSGKSRSSSRGRMDSPPGSAVSDEANNKGSLKRSGSQNRFSSWSIIREGKIDERGRCRRHPNIELYRREATNSNESWRMLLQDCPLCSLHDSGLNCNNDYSEMMRKDSITMSGEATAQTSGTATTSHHRGGDIY</sequence>
<name>A0AAD8YH86_9STRA</name>
<dbReference type="Proteomes" id="UP001224775">
    <property type="component" value="Unassembled WGS sequence"/>
</dbReference>
<organism evidence="2 3">
    <name type="scientific">Skeletonema marinoi</name>
    <dbReference type="NCBI Taxonomy" id="267567"/>
    <lineage>
        <taxon>Eukaryota</taxon>
        <taxon>Sar</taxon>
        <taxon>Stramenopiles</taxon>
        <taxon>Ochrophyta</taxon>
        <taxon>Bacillariophyta</taxon>
        <taxon>Coscinodiscophyceae</taxon>
        <taxon>Thalassiosirophycidae</taxon>
        <taxon>Thalassiosirales</taxon>
        <taxon>Skeletonemataceae</taxon>
        <taxon>Skeletonema</taxon>
        <taxon>Skeletonema marinoi-dohrnii complex</taxon>
    </lineage>
</organism>
<feature type="compositionally biased region" description="Polar residues" evidence="1">
    <location>
        <begin position="89"/>
        <end position="100"/>
    </location>
</feature>
<dbReference type="EMBL" id="JATAAI010000006">
    <property type="protein sequence ID" value="KAK1745141.1"/>
    <property type="molecule type" value="Genomic_DNA"/>
</dbReference>